<comment type="caution">
    <text evidence="1">The sequence shown here is derived from an EMBL/GenBank/DDBJ whole genome shotgun (WGS) entry which is preliminary data.</text>
</comment>
<gene>
    <name evidence="1" type="ORF">D1631_08990</name>
</gene>
<dbReference type="Proteomes" id="UP000278775">
    <property type="component" value="Unassembled WGS sequence"/>
</dbReference>
<dbReference type="OrthoDB" id="9960132at2"/>
<evidence type="ECO:0000313" key="1">
    <source>
        <dbReference type="EMBL" id="RNA62058.1"/>
    </source>
</evidence>
<protein>
    <submittedName>
        <fullName evidence="1">Uncharacterized protein</fullName>
    </submittedName>
</protein>
<evidence type="ECO:0000313" key="2">
    <source>
        <dbReference type="Proteomes" id="UP000278775"/>
    </source>
</evidence>
<organism evidence="1 2">
    <name type="scientific">Chryseobacterium nematophagum</name>
    <dbReference type="NCBI Taxonomy" id="2305228"/>
    <lineage>
        <taxon>Bacteria</taxon>
        <taxon>Pseudomonadati</taxon>
        <taxon>Bacteroidota</taxon>
        <taxon>Flavobacteriia</taxon>
        <taxon>Flavobacteriales</taxon>
        <taxon>Weeksellaceae</taxon>
        <taxon>Chryseobacterium group</taxon>
        <taxon>Chryseobacterium</taxon>
    </lineage>
</organism>
<dbReference type="EMBL" id="QWIU01000002">
    <property type="protein sequence ID" value="RNA62058.1"/>
    <property type="molecule type" value="Genomic_DNA"/>
</dbReference>
<reference evidence="1 2" key="1">
    <citation type="submission" date="2018-08" db="EMBL/GenBank/DDBJ databases">
        <title>Chryseobacterium nematophagum: a novel matrix digesting pathogen of nematodes.</title>
        <authorList>
            <person name="Page A."/>
            <person name="Roberts M."/>
            <person name="Felix M.-A."/>
            <person name="Weir W."/>
        </authorList>
    </citation>
    <scope>NUCLEOTIDE SEQUENCE [LARGE SCALE GENOMIC DNA]</scope>
    <source>
        <strain evidence="1 2">JUb129</strain>
    </source>
</reference>
<accession>A0A3M7TFJ2</accession>
<dbReference type="AlphaFoldDB" id="A0A3M7TFJ2"/>
<proteinExistence type="predicted"/>
<sequence length="241" mass="28626">MHRLKVYINNTILLLLLITCKEKPKDTPSITGVFFNDSKNQYAIIKDNKLLYPFKTENKFKIQNKNFFLDNNLYTQIKTDTGIKNFDSIEISYNTDNYEAIGIKEFDAKINQNFITFYDVENNITKKIELNDEFKKWIYFSLDKRKMDFKNIDKANNKFFISVISYKKQKAETIYSNAFNNPNNDLELFMILIYTYLSMNRDKAIIVEKKQHFKTLDSLNNFIDKNNFGIKRVPPPLIHPK</sequence>
<name>A0A3M7TFJ2_9FLAO</name>